<dbReference type="EMBL" id="JYNL01000020">
    <property type="protein sequence ID" value="KMO77937.1"/>
    <property type="molecule type" value="Genomic_DNA"/>
</dbReference>
<proteinExistence type="predicted"/>
<comment type="caution">
    <text evidence="1">The sequence shown here is derived from an EMBL/GenBank/DDBJ whole genome shotgun (WGS) entry which is preliminary data.</text>
</comment>
<evidence type="ECO:0000313" key="2">
    <source>
        <dbReference type="Proteomes" id="UP000036513"/>
    </source>
</evidence>
<reference evidence="1 2" key="1">
    <citation type="journal article" date="2015" name="Genome Biol. Evol.">
        <title>Characterization of Three Mycobacterium spp. with Potential Use in Bioremediation by Genome Sequencing and Comparative Genomics.</title>
        <authorList>
            <person name="Das S."/>
            <person name="Pettersson B.M."/>
            <person name="Behra P.R."/>
            <person name="Ramesh M."/>
            <person name="Dasgupta S."/>
            <person name="Bhattacharya A."/>
            <person name="Kirsebom L.A."/>
        </authorList>
    </citation>
    <scope>NUCLEOTIDE SEQUENCE [LARGE SCALE GENOMIC DNA]</scope>
    <source>
        <strain evidence="1 2">DSM 43826</strain>
    </source>
</reference>
<gene>
    <name evidence="1" type="ORF">MCHLDSM_01847</name>
</gene>
<dbReference type="Proteomes" id="UP000036513">
    <property type="component" value="Unassembled WGS sequence"/>
</dbReference>
<protein>
    <submittedName>
        <fullName evidence="1">Uncharacterized protein</fullName>
    </submittedName>
</protein>
<accession>A0A0J6W8I4</accession>
<dbReference type="AlphaFoldDB" id="A0A0J6W8I4"/>
<organism evidence="1 2">
    <name type="scientific">Mycolicibacterium chlorophenolicum</name>
    <dbReference type="NCBI Taxonomy" id="37916"/>
    <lineage>
        <taxon>Bacteria</taxon>
        <taxon>Bacillati</taxon>
        <taxon>Actinomycetota</taxon>
        <taxon>Actinomycetes</taxon>
        <taxon>Mycobacteriales</taxon>
        <taxon>Mycobacteriaceae</taxon>
        <taxon>Mycolicibacterium</taxon>
    </lineage>
</organism>
<keyword evidence="2" id="KW-1185">Reference proteome</keyword>
<name>A0A0J6W8I4_9MYCO</name>
<evidence type="ECO:0000313" key="1">
    <source>
        <dbReference type="EMBL" id="KMO77937.1"/>
    </source>
</evidence>
<sequence length="104" mass="11719">MTYTTAPMNTNVEVKEFTRMPARCVAASLRISSIQNRPTQYPATYIANSRPCPMRNRRSMISSAANTSRFHSNSYRNVGWTTWMSSPVDTPFSESGTPAEFTRS</sequence>